<dbReference type="SUPFAM" id="SSF48179">
    <property type="entry name" value="6-phosphogluconate dehydrogenase C-terminal domain-like"/>
    <property type="match status" value="1"/>
</dbReference>
<dbReference type="InterPro" id="IPR002204">
    <property type="entry name" value="3-OH-isobutyrate_DH-rel_CS"/>
</dbReference>
<protein>
    <submittedName>
        <fullName evidence="6">6-phosphogluconate dehydrogenase</fullName>
    </submittedName>
</protein>
<sequence length="291" mass="30731">MDVGFIGLGHMGAPMARNLLKAGHHLIVYNRTRGKVETLAREGAQIAGHIADACQGDCLITMLADDRAVEDVVFGDRGVLSALRRDAIHISMSTISVGLSDHLAEAHGKVGQGYVAAPVFGRPAAAEAAKLFIIAAGADPMLSGCHQLFDAMGQETFVISNRPSEANLVKLSGNFLIASVLESLGEAFALVRKSGIDPHRYLNILTSTLFSAPVYQTYGSIIADEKQPTDGFKMSLGLKDMRLALAAADALAVPMPVASLVRDHFIEGVAQGESDADWSGLARLAARRAGL</sequence>
<dbReference type="PIRSF" id="PIRSF000103">
    <property type="entry name" value="HIBADH"/>
    <property type="match status" value="1"/>
</dbReference>
<feature type="active site" evidence="3">
    <location>
        <position position="170"/>
    </location>
</feature>
<evidence type="ECO:0000259" key="4">
    <source>
        <dbReference type="Pfam" id="PF03446"/>
    </source>
</evidence>
<evidence type="ECO:0000259" key="5">
    <source>
        <dbReference type="Pfam" id="PF14833"/>
    </source>
</evidence>
<dbReference type="EMBL" id="LJYG01000089">
    <property type="protein sequence ID" value="KRQ09320.1"/>
    <property type="molecule type" value="Genomic_DNA"/>
</dbReference>
<dbReference type="PROSITE" id="PS00895">
    <property type="entry name" value="3_HYDROXYISOBUT_DH"/>
    <property type="match status" value="1"/>
</dbReference>
<comment type="caution">
    <text evidence="6">The sequence shown here is derived from an EMBL/GenBank/DDBJ whole genome shotgun (WGS) entry which is preliminary data.</text>
</comment>
<dbReference type="PANTHER" id="PTHR43580">
    <property type="entry name" value="OXIDOREDUCTASE GLYR1-RELATED"/>
    <property type="match status" value="1"/>
</dbReference>
<dbReference type="Gene3D" id="3.40.50.720">
    <property type="entry name" value="NAD(P)-binding Rossmann-like Domain"/>
    <property type="match status" value="1"/>
</dbReference>
<dbReference type="InterPro" id="IPR006115">
    <property type="entry name" value="6PGDH_NADP-bd"/>
</dbReference>
<evidence type="ECO:0000313" key="6">
    <source>
        <dbReference type="EMBL" id="KRQ09320.1"/>
    </source>
</evidence>
<evidence type="ECO:0000256" key="2">
    <source>
        <dbReference type="ARBA" id="ARBA00023027"/>
    </source>
</evidence>
<keyword evidence="2" id="KW-0520">NAD</keyword>
<dbReference type="OrthoDB" id="9812907at2"/>
<keyword evidence="1" id="KW-0560">Oxidoreductase</keyword>
<dbReference type="GO" id="GO:0051287">
    <property type="term" value="F:NAD binding"/>
    <property type="evidence" value="ECO:0007669"/>
    <property type="project" value="InterPro"/>
</dbReference>
<dbReference type="Pfam" id="PF14833">
    <property type="entry name" value="NAD_binding_11"/>
    <property type="match status" value="1"/>
</dbReference>
<keyword evidence="7" id="KW-1185">Reference proteome</keyword>
<dbReference type="GO" id="GO:0016491">
    <property type="term" value="F:oxidoreductase activity"/>
    <property type="evidence" value="ECO:0007669"/>
    <property type="project" value="UniProtKB-KW"/>
</dbReference>
<dbReference type="GO" id="GO:0050661">
    <property type="term" value="F:NADP binding"/>
    <property type="evidence" value="ECO:0007669"/>
    <property type="project" value="InterPro"/>
</dbReference>
<dbReference type="RefSeq" id="WP_057750223.1">
    <property type="nucleotide sequence ID" value="NZ_LJYG01000089.1"/>
</dbReference>
<dbReference type="InterPro" id="IPR051265">
    <property type="entry name" value="HIBADH-related_NP60_sf"/>
</dbReference>
<dbReference type="Gene3D" id="1.10.1040.10">
    <property type="entry name" value="N-(1-d-carboxylethyl)-l-norvaline Dehydrogenase, domain 2"/>
    <property type="match status" value="1"/>
</dbReference>
<dbReference type="InterPro" id="IPR036291">
    <property type="entry name" value="NAD(P)-bd_dom_sf"/>
</dbReference>
<proteinExistence type="predicted"/>
<dbReference type="Pfam" id="PF03446">
    <property type="entry name" value="NAD_binding_2"/>
    <property type="match status" value="1"/>
</dbReference>
<evidence type="ECO:0000256" key="1">
    <source>
        <dbReference type="ARBA" id="ARBA00023002"/>
    </source>
</evidence>
<accession>A0A0R3DHF4</accession>
<reference evidence="6 7" key="1">
    <citation type="submission" date="2015-09" db="EMBL/GenBank/DDBJ databases">
        <title>Draft Genome Sequence of Bradyrhizobium manausense Strain BR 3351T, a Novel Symbiotic Nitrogen-Fixing Alphaproteobacterium Isolated from Brazilian Amazon Rain Forest.</title>
        <authorList>
            <person name="De Araujo J.L."/>
            <person name="Zilli J.E."/>
        </authorList>
    </citation>
    <scope>NUCLEOTIDE SEQUENCE [LARGE SCALE GENOMIC DNA]</scope>
    <source>
        <strain evidence="6 7">BR3351</strain>
    </source>
</reference>
<organism evidence="6 7">
    <name type="scientific">Bradyrhizobium manausense</name>
    <dbReference type="NCBI Taxonomy" id="989370"/>
    <lineage>
        <taxon>Bacteria</taxon>
        <taxon>Pseudomonadati</taxon>
        <taxon>Pseudomonadota</taxon>
        <taxon>Alphaproteobacteria</taxon>
        <taxon>Hyphomicrobiales</taxon>
        <taxon>Nitrobacteraceae</taxon>
        <taxon>Bradyrhizobium</taxon>
    </lineage>
</organism>
<evidence type="ECO:0000313" key="7">
    <source>
        <dbReference type="Proteomes" id="UP000051936"/>
    </source>
</evidence>
<dbReference type="Proteomes" id="UP000051936">
    <property type="component" value="Unassembled WGS sequence"/>
</dbReference>
<dbReference type="SUPFAM" id="SSF51735">
    <property type="entry name" value="NAD(P)-binding Rossmann-fold domains"/>
    <property type="match status" value="1"/>
</dbReference>
<dbReference type="GO" id="GO:0016054">
    <property type="term" value="P:organic acid catabolic process"/>
    <property type="evidence" value="ECO:0007669"/>
    <property type="project" value="UniProtKB-ARBA"/>
</dbReference>
<dbReference type="PANTHER" id="PTHR43580:SF2">
    <property type="entry name" value="CYTOKINE-LIKE NUCLEAR FACTOR N-PAC"/>
    <property type="match status" value="1"/>
</dbReference>
<dbReference type="InterPro" id="IPR029154">
    <property type="entry name" value="HIBADH-like_NADP-bd"/>
</dbReference>
<feature type="domain" description="3-hydroxyisobutyrate dehydrogenase-like NAD-binding" evidence="5">
    <location>
        <begin position="166"/>
        <end position="284"/>
    </location>
</feature>
<evidence type="ECO:0000256" key="3">
    <source>
        <dbReference type="PIRSR" id="PIRSR000103-1"/>
    </source>
</evidence>
<name>A0A0R3DHF4_9BRAD</name>
<dbReference type="InterPro" id="IPR013328">
    <property type="entry name" value="6PGD_dom2"/>
</dbReference>
<dbReference type="AlphaFoldDB" id="A0A0R3DHF4"/>
<dbReference type="STRING" id="989370.AOQ71_20910"/>
<dbReference type="InterPro" id="IPR015815">
    <property type="entry name" value="HIBADH-related"/>
</dbReference>
<dbReference type="InterPro" id="IPR008927">
    <property type="entry name" value="6-PGluconate_DH-like_C_sf"/>
</dbReference>
<gene>
    <name evidence="6" type="ORF">AOQ71_20910</name>
</gene>
<feature type="domain" description="6-phosphogluconate dehydrogenase NADP-binding" evidence="4">
    <location>
        <begin position="2"/>
        <end position="158"/>
    </location>
</feature>